<dbReference type="PRINTS" id="PR00502">
    <property type="entry name" value="NUDIXFAMILY"/>
</dbReference>
<keyword evidence="6" id="KW-1185">Reference proteome</keyword>
<evidence type="ECO:0000313" key="5">
    <source>
        <dbReference type="EMBL" id="KTD18740.1"/>
    </source>
</evidence>
<comment type="similarity">
    <text evidence="3">Belongs to the Nudix hydrolase family.</text>
</comment>
<dbReference type="PROSITE" id="PS51462">
    <property type="entry name" value="NUDIX"/>
    <property type="match status" value="1"/>
</dbReference>
<accession>A0A0W0VF15</accession>
<sequence length="148" mass="17407">MRLYYLFRCLVLAVLGKKTVGVRILLIDNDHVLLVKHTYQQGFWYTIGGGVERGETPRQAMERELQEEVGVTLTSPLELFSVYHHREQKRDDYVIFYIGRGCIQKTVTSDEIAQQQWFPLDQLPDDLSPATRRRIQEYLGEREISECW</sequence>
<dbReference type="GO" id="GO:0016787">
    <property type="term" value="F:hydrolase activity"/>
    <property type="evidence" value="ECO:0007669"/>
    <property type="project" value="UniProtKB-KW"/>
</dbReference>
<dbReference type="PATRIC" id="fig|45067.4.peg.2462"/>
<dbReference type="RefSeq" id="WP_028372458.1">
    <property type="nucleotide sequence ID" value="NZ_CAAAJD010000004.1"/>
</dbReference>
<evidence type="ECO:0000313" key="6">
    <source>
        <dbReference type="Proteomes" id="UP000054869"/>
    </source>
</evidence>
<dbReference type="PANTHER" id="PTHR43046">
    <property type="entry name" value="GDP-MANNOSE MANNOSYL HYDROLASE"/>
    <property type="match status" value="1"/>
</dbReference>
<evidence type="ECO:0000256" key="2">
    <source>
        <dbReference type="ARBA" id="ARBA00022801"/>
    </source>
</evidence>
<dbReference type="InterPro" id="IPR015797">
    <property type="entry name" value="NUDIX_hydrolase-like_dom_sf"/>
</dbReference>
<dbReference type="Gene3D" id="3.90.79.10">
    <property type="entry name" value="Nucleoside Triphosphate Pyrophosphohydrolase"/>
    <property type="match status" value="1"/>
</dbReference>
<dbReference type="PANTHER" id="PTHR43046:SF14">
    <property type="entry name" value="MUTT_NUDIX FAMILY PROTEIN"/>
    <property type="match status" value="1"/>
</dbReference>
<feature type="domain" description="Nudix hydrolase" evidence="4">
    <location>
        <begin position="17"/>
        <end position="141"/>
    </location>
</feature>
<evidence type="ECO:0000256" key="1">
    <source>
        <dbReference type="ARBA" id="ARBA00001946"/>
    </source>
</evidence>
<reference evidence="5 6" key="1">
    <citation type="submission" date="2015-11" db="EMBL/GenBank/DDBJ databases">
        <title>Genomic analysis of 38 Legionella species identifies large and diverse effector repertoires.</title>
        <authorList>
            <person name="Burstein D."/>
            <person name="Amaro F."/>
            <person name="Zusman T."/>
            <person name="Lifshitz Z."/>
            <person name="Cohen O."/>
            <person name="Gilbert J.A."/>
            <person name="Pupko T."/>
            <person name="Shuman H.A."/>
            <person name="Segal G."/>
        </authorList>
    </citation>
    <scope>NUCLEOTIDE SEQUENCE [LARGE SCALE GENOMIC DNA]</scope>
    <source>
        <strain evidence="5 6">ATCC 49751</strain>
    </source>
</reference>
<organism evidence="5 6">
    <name type="scientific">Legionella lansingensis</name>
    <dbReference type="NCBI Taxonomy" id="45067"/>
    <lineage>
        <taxon>Bacteria</taxon>
        <taxon>Pseudomonadati</taxon>
        <taxon>Pseudomonadota</taxon>
        <taxon>Gammaproteobacteria</taxon>
        <taxon>Legionellales</taxon>
        <taxon>Legionellaceae</taxon>
        <taxon>Legionella</taxon>
    </lineage>
</organism>
<dbReference type="AlphaFoldDB" id="A0A0W0VF15"/>
<dbReference type="SUPFAM" id="SSF55811">
    <property type="entry name" value="Nudix"/>
    <property type="match status" value="1"/>
</dbReference>
<protein>
    <submittedName>
        <fullName evidence="5">MutT/nudix family protein</fullName>
    </submittedName>
</protein>
<evidence type="ECO:0000256" key="3">
    <source>
        <dbReference type="RuleBase" id="RU003476"/>
    </source>
</evidence>
<dbReference type="EMBL" id="LNYI01000057">
    <property type="protein sequence ID" value="KTD18740.1"/>
    <property type="molecule type" value="Genomic_DNA"/>
</dbReference>
<dbReference type="STRING" id="45067.Llan_2343"/>
<dbReference type="InterPro" id="IPR000086">
    <property type="entry name" value="NUDIX_hydrolase_dom"/>
</dbReference>
<keyword evidence="2 3" id="KW-0378">Hydrolase</keyword>
<dbReference type="Pfam" id="PF00293">
    <property type="entry name" value="NUDIX"/>
    <property type="match status" value="1"/>
</dbReference>
<dbReference type="PROSITE" id="PS00893">
    <property type="entry name" value="NUDIX_BOX"/>
    <property type="match status" value="1"/>
</dbReference>
<dbReference type="InterPro" id="IPR020084">
    <property type="entry name" value="NUDIX_hydrolase_CS"/>
</dbReference>
<dbReference type="InterPro" id="IPR020476">
    <property type="entry name" value="Nudix_hydrolase"/>
</dbReference>
<evidence type="ECO:0000259" key="4">
    <source>
        <dbReference type="PROSITE" id="PS51462"/>
    </source>
</evidence>
<comment type="cofactor">
    <cofactor evidence="1">
        <name>Mg(2+)</name>
        <dbReference type="ChEBI" id="CHEBI:18420"/>
    </cofactor>
</comment>
<dbReference type="OrthoDB" id="9791228at2"/>
<comment type="caution">
    <text evidence="5">The sequence shown here is derived from an EMBL/GenBank/DDBJ whole genome shotgun (WGS) entry which is preliminary data.</text>
</comment>
<proteinExistence type="inferred from homology"/>
<name>A0A0W0VF15_9GAMM</name>
<gene>
    <name evidence="5" type="ORF">Llan_2343</name>
</gene>
<dbReference type="Proteomes" id="UP000054869">
    <property type="component" value="Unassembled WGS sequence"/>
</dbReference>
<dbReference type="eggNOG" id="COG1051">
    <property type="taxonomic scope" value="Bacteria"/>
</dbReference>